<dbReference type="Proteomes" id="UP001174909">
    <property type="component" value="Unassembled WGS sequence"/>
</dbReference>
<dbReference type="GO" id="GO:0046872">
    <property type="term" value="F:metal ion binding"/>
    <property type="evidence" value="ECO:0007669"/>
    <property type="project" value="UniProtKB-KW"/>
</dbReference>
<reference evidence="6" key="1">
    <citation type="submission" date="2023-03" db="EMBL/GenBank/DDBJ databases">
        <authorList>
            <person name="Steffen K."/>
            <person name="Cardenas P."/>
        </authorList>
    </citation>
    <scope>NUCLEOTIDE SEQUENCE</scope>
</reference>
<dbReference type="EMBL" id="CASHTH010001921">
    <property type="protein sequence ID" value="CAI8021923.1"/>
    <property type="molecule type" value="Genomic_DNA"/>
</dbReference>
<dbReference type="SUPFAM" id="SSF53187">
    <property type="entry name" value="Zn-dependent exopeptidases"/>
    <property type="match status" value="1"/>
</dbReference>
<accession>A0AA35WHT3</accession>
<evidence type="ECO:0000259" key="5">
    <source>
        <dbReference type="Pfam" id="PF24827"/>
    </source>
</evidence>
<proteinExistence type="predicted"/>
<dbReference type="PIRSF" id="PIRSF039012">
    <property type="entry name" value="ASP"/>
    <property type="match status" value="1"/>
</dbReference>
<organism evidence="6 7">
    <name type="scientific">Geodia barretti</name>
    <name type="common">Barrett's horny sponge</name>
    <dbReference type="NCBI Taxonomy" id="519541"/>
    <lineage>
        <taxon>Eukaryota</taxon>
        <taxon>Metazoa</taxon>
        <taxon>Porifera</taxon>
        <taxon>Demospongiae</taxon>
        <taxon>Heteroscleromorpha</taxon>
        <taxon>Tetractinellida</taxon>
        <taxon>Astrophorina</taxon>
        <taxon>Geodiidae</taxon>
        <taxon>Geodia</taxon>
    </lineage>
</organism>
<name>A0AA35WHT3_GEOBA</name>
<dbReference type="GO" id="GO:0016811">
    <property type="term" value="F:hydrolase activity, acting on carbon-nitrogen (but not peptide) bonds, in linear amides"/>
    <property type="evidence" value="ECO:0007669"/>
    <property type="project" value="InterPro"/>
</dbReference>
<dbReference type="GO" id="GO:0016788">
    <property type="term" value="F:hydrolase activity, acting on ester bonds"/>
    <property type="evidence" value="ECO:0007669"/>
    <property type="project" value="InterPro"/>
</dbReference>
<evidence type="ECO:0000256" key="2">
    <source>
        <dbReference type="ARBA" id="ARBA00022723"/>
    </source>
</evidence>
<dbReference type="AlphaFoldDB" id="A0AA35WHT3"/>
<dbReference type="PANTHER" id="PTHR37326:SF1">
    <property type="entry name" value="BLL3975 PROTEIN"/>
    <property type="match status" value="1"/>
</dbReference>
<keyword evidence="3" id="KW-0378">Hydrolase</keyword>
<evidence type="ECO:0000256" key="1">
    <source>
        <dbReference type="ARBA" id="ARBA00001947"/>
    </source>
</evidence>
<keyword evidence="2" id="KW-0479">Metal-binding</keyword>
<sequence>MPDGTAVRLPVVLINGRYPGKTLYIQAISDGDELNGIAVIHKVLCTIAPEQLYGKIIAVPLVNFHAFHTKQALNPVDNRKMNRCFPGRRDGTSSERIAYHLFQRAIQQADYCLDLHQGGVHPMIDEVRVRVDEKHALHDDCLELARVFGIGHILSQKGPEGQLAQAAPEVGIPTIDPELGGTHGWDAESIEKGVRGVLNVLQYYKFIAGTPQIPERQIVVKQFVPVLSNEGGFVYYKAELYEQLAMYQPVADICDVFGNVRESIRAPVDGIFWAKPIYPMVASGGIVGKIGTPIEYL</sequence>
<dbReference type="InterPro" id="IPR053138">
    <property type="entry name" value="N-alpha-Ac-DABA_deacetylase"/>
</dbReference>
<comment type="cofactor">
    <cofactor evidence="1">
        <name>Zn(2+)</name>
        <dbReference type="ChEBI" id="CHEBI:29105"/>
    </cofactor>
</comment>
<gene>
    <name evidence="6" type="ORF">GBAR_LOCUS12916</name>
</gene>
<evidence type="ECO:0000313" key="6">
    <source>
        <dbReference type="EMBL" id="CAI8021923.1"/>
    </source>
</evidence>
<dbReference type="Gene3D" id="3.40.630.10">
    <property type="entry name" value="Zn peptidases"/>
    <property type="match status" value="1"/>
</dbReference>
<keyword evidence="4" id="KW-0862">Zinc</keyword>
<evidence type="ECO:0000256" key="3">
    <source>
        <dbReference type="ARBA" id="ARBA00022801"/>
    </source>
</evidence>
<evidence type="ECO:0000313" key="7">
    <source>
        <dbReference type="Proteomes" id="UP001174909"/>
    </source>
</evidence>
<comment type="caution">
    <text evidence="6">The sequence shown here is derived from an EMBL/GenBank/DDBJ whole genome shotgun (WGS) entry which is preliminary data.</text>
</comment>
<evidence type="ECO:0000256" key="4">
    <source>
        <dbReference type="ARBA" id="ARBA00022833"/>
    </source>
</evidence>
<keyword evidence="7" id="KW-1185">Reference proteome</keyword>
<feature type="domain" description="Succinylglutamate desuccinylase/Aspartoacylase catalytic" evidence="5">
    <location>
        <begin position="19"/>
        <end position="203"/>
    </location>
</feature>
<protein>
    <submittedName>
        <fullName evidence="6">N-alpha-acetyl-L-2,4-diaminobutyric acid deacetylase</fullName>
    </submittedName>
</protein>
<dbReference type="InterPro" id="IPR055438">
    <property type="entry name" value="AstE_AspA_cat"/>
</dbReference>
<dbReference type="Pfam" id="PF24827">
    <property type="entry name" value="AstE_AspA_cat"/>
    <property type="match status" value="1"/>
</dbReference>
<dbReference type="CDD" id="cd06251">
    <property type="entry name" value="M14_ASTE_ASPA-like"/>
    <property type="match status" value="1"/>
</dbReference>
<dbReference type="PANTHER" id="PTHR37326">
    <property type="entry name" value="BLL3975 PROTEIN"/>
    <property type="match status" value="1"/>
</dbReference>
<dbReference type="InterPro" id="IPR043795">
    <property type="entry name" value="N-alpha-Ac-DABA-like"/>
</dbReference>